<dbReference type="Gene3D" id="2.40.170.20">
    <property type="entry name" value="TonB-dependent receptor, beta-barrel domain"/>
    <property type="match status" value="1"/>
</dbReference>
<organism evidence="17 18">
    <name type="scientific">Sphingomonas melonis</name>
    <dbReference type="NCBI Taxonomy" id="152682"/>
    <lineage>
        <taxon>Bacteria</taxon>
        <taxon>Pseudomonadati</taxon>
        <taxon>Pseudomonadota</taxon>
        <taxon>Alphaproteobacteria</taxon>
        <taxon>Sphingomonadales</taxon>
        <taxon>Sphingomonadaceae</taxon>
        <taxon>Sphingomonas</taxon>
    </lineage>
</organism>
<comment type="caution">
    <text evidence="17">The sequence shown here is derived from an EMBL/GenBank/DDBJ whole genome shotgun (WGS) entry which is preliminary data.</text>
</comment>
<evidence type="ECO:0000256" key="12">
    <source>
        <dbReference type="PROSITE-ProRule" id="PRU01360"/>
    </source>
</evidence>
<dbReference type="InterPro" id="IPR036942">
    <property type="entry name" value="Beta-barrel_TonB_sf"/>
</dbReference>
<keyword evidence="5 12" id="KW-0812">Transmembrane</keyword>
<dbReference type="GO" id="GO:0009279">
    <property type="term" value="C:cell outer membrane"/>
    <property type="evidence" value="ECO:0007669"/>
    <property type="project" value="UniProtKB-SubCell"/>
</dbReference>
<dbReference type="Pfam" id="PF07715">
    <property type="entry name" value="Plug"/>
    <property type="match status" value="1"/>
</dbReference>
<dbReference type="InterPro" id="IPR012910">
    <property type="entry name" value="Plug_dom"/>
</dbReference>
<dbReference type="AlphaFoldDB" id="A0A0D1MB75"/>
<evidence type="ECO:0000256" key="3">
    <source>
        <dbReference type="ARBA" id="ARBA00022452"/>
    </source>
</evidence>
<evidence type="ECO:0000313" key="17">
    <source>
        <dbReference type="EMBL" id="KIU29690.1"/>
    </source>
</evidence>
<evidence type="ECO:0000313" key="18">
    <source>
        <dbReference type="Proteomes" id="UP000033203"/>
    </source>
</evidence>
<evidence type="ECO:0000256" key="2">
    <source>
        <dbReference type="ARBA" id="ARBA00022448"/>
    </source>
</evidence>
<dbReference type="PANTHER" id="PTHR32552">
    <property type="entry name" value="FERRICHROME IRON RECEPTOR-RELATED"/>
    <property type="match status" value="1"/>
</dbReference>
<comment type="similarity">
    <text evidence="12 13">Belongs to the TonB-dependent receptor family.</text>
</comment>
<evidence type="ECO:0000256" key="1">
    <source>
        <dbReference type="ARBA" id="ARBA00004571"/>
    </source>
</evidence>
<dbReference type="InterPro" id="IPR037066">
    <property type="entry name" value="Plug_dom_sf"/>
</dbReference>
<keyword evidence="2 12" id="KW-0813">Transport</keyword>
<dbReference type="Pfam" id="PF00593">
    <property type="entry name" value="TonB_dep_Rec_b-barrel"/>
    <property type="match status" value="1"/>
</dbReference>
<keyword evidence="10 12" id="KW-0472">Membrane</keyword>
<protein>
    <submittedName>
        <fullName evidence="17">TonB-dependent receptor</fullName>
    </submittedName>
</protein>
<keyword evidence="7" id="KW-0408">Iron</keyword>
<keyword evidence="3 12" id="KW-1134">Transmembrane beta strand</keyword>
<reference evidence="17 18" key="1">
    <citation type="submission" date="2015-01" db="EMBL/GenBank/DDBJ databases">
        <title>Genome of Sphingomonas taxi strain 30a.</title>
        <authorList>
            <person name="Eevers N."/>
            <person name="Van Hamme J."/>
            <person name="Bottos E."/>
            <person name="Weyens N."/>
            <person name="Vangronsveld J."/>
        </authorList>
    </citation>
    <scope>NUCLEOTIDE SEQUENCE [LARGE SCALE GENOMIC DNA]</scope>
    <source>
        <strain evidence="17 18">30a</strain>
    </source>
</reference>
<accession>A0A0D1MB75</accession>
<keyword evidence="6 14" id="KW-0732">Signal</keyword>
<evidence type="ECO:0000259" key="16">
    <source>
        <dbReference type="Pfam" id="PF07715"/>
    </source>
</evidence>
<comment type="subcellular location">
    <subcellularLocation>
        <location evidence="1 12">Cell outer membrane</location>
        <topology evidence="1 12">Multi-pass membrane protein</topology>
    </subcellularLocation>
</comment>
<dbReference type="InterPro" id="IPR000531">
    <property type="entry name" value="Beta-barrel_TonB"/>
</dbReference>
<dbReference type="PROSITE" id="PS52016">
    <property type="entry name" value="TONB_DEPENDENT_REC_3"/>
    <property type="match status" value="1"/>
</dbReference>
<feature type="domain" description="TonB-dependent receptor plug" evidence="16">
    <location>
        <begin position="84"/>
        <end position="192"/>
    </location>
</feature>
<dbReference type="PANTHER" id="PTHR32552:SF68">
    <property type="entry name" value="FERRICHROME OUTER MEMBRANE TRANSPORTER_PHAGE RECEPTOR"/>
    <property type="match status" value="1"/>
</dbReference>
<feature type="domain" description="TonB-dependent receptor-like beta-barrel" evidence="15">
    <location>
        <begin position="340"/>
        <end position="794"/>
    </location>
</feature>
<evidence type="ECO:0000256" key="11">
    <source>
        <dbReference type="ARBA" id="ARBA00023237"/>
    </source>
</evidence>
<dbReference type="SUPFAM" id="SSF56935">
    <property type="entry name" value="Porins"/>
    <property type="match status" value="1"/>
</dbReference>
<name>A0A0D1MB75_9SPHN</name>
<dbReference type="GO" id="GO:0015344">
    <property type="term" value="F:siderophore uptake transmembrane transporter activity"/>
    <property type="evidence" value="ECO:0007669"/>
    <property type="project" value="TreeGrafter"/>
</dbReference>
<gene>
    <name evidence="17" type="ORF">SR41_03180</name>
</gene>
<keyword evidence="17" id="KW-0675">Receptor</keyword>
<keyword evidence="8" id="KW-0406">Ion transport</keyword>
<dbReference type="PATRIC" id="fig|1549858.7.peg.1115"/>
<evidence type="ECO:0000259" key="15">
    <source>
        <dbReference type="Pfam" id="PF00593"/>
    </source>
</evidence>
<dbReference type="InterPro" id="IPR039426">
    <property type="entry name" value="TonB-dep_rcpt-like"/>
</dbReference>
<proteinExistence type="inferred from homology"/>
<evidence type="ECO:0000256" key="13">
    <source>
        <dbReference type="RuleBase" id="RU003357"/>
    </source>
</evidence>
<evidence type="ECO:0000256" key="5">
    <source>
        <dbReference type="ARBA" id="ARBA00022692"/>
    </source>
</evidence>
<evidence type="ECO:0000256" key="4">
    <source>
        <dbReference type="ARBA" id="ARBA00022496"/>
    </source>
</evidence>
<dbReference type="Gene3D" id="2.170.130.10">
    <property type="entry name" value="TonB-dependent receptor, plug domain"/>
    <property type="match status" value="1"/>
</dbReference>
<evidence type="ECO:0000256" key="8">
    <source>
        <dbReference type="ARBA" id="ARBA00023065"/>
    </source>
</evidence>
<feature type="chain" id="PRO_5002233300" evidence="14">
    <location>
        <begin position="25"/>
        <end position="847"/>
    </location>
</feature>
<evidence type="ECO:0000256" key="9">
    <source>
        <dbReference type="ARBA" id="ARBA00023077"/>
    </source>
</evidence>
<evidence type="ECO:0000256" key="14">
    <source>
        <dbReference type="SAM" id="SignalP"/>
    </source>
</evidence>
<dbReference type="Proteomes" id="UP000033203">
    <property type="component" value="Unassembled WGS sequence"/>
</dbReference>
<keyword evidence="11 12" id="KW-0998">Cell outer membrane</keyword>
<keyword evidence="9 13" id="KW-0798">TonB box</keyword>
<evidence type="ECO:0000256" key="7">
    <source>
        <dbReference type="ARBA" id="ARBA00023004"/>
    </source>
</evidence>
<sequence length="847" mass="90496">MTHVPFRAALLAATTLALPTLAHADPVAGPVAVPVSEPTAAAVPQSTSADQAGQANDKQSLTTSDIIVTGSRTAQAAPLTASLTTTQPQSAVSRDFIENSAATADVNELIALTPGVSISGAGNGYGLSETKATIRGFQDGEYNVTYDSIPFADTNNPTHHSTAFFPSNTIETIVVDRGPGNASQLGQASYGGNINMYSRAATADSEVRGEAIVGNWNTFIGRALFESGSIDKLGGTRIVLTGQYLQSDGALSYSPVGSKNLFGKAVVPIGSANTLTVMSSWNRNFYYQSDVLKGATCGSAATDAYNAANPKATITTALGADGQPLTQLSGRGCGATSQVGQYGFNYGLGNNPTQHDYWEYNRTDKTTDFSYLRLQSNLGGGLTLDNRAYMYGYTNNTLSGNGSSSFAVPKGGTLPVFQVKSTGVVTGFTSAGTAASPYVAMSGGNDVLGYDKLNKYRVFGYIGQADYDFGFGKLRLGGWYEYAVTDRHNFDLDRTTNQPSYNEKFSSGTSATSTLPPISQANINFAQHSTWHQYQLFGEVELRPVDGVSITPGVKYVHFTRGVDAVLQQKTRTPLDLSATWTKTLPFLTANWLVTNSWSFYGQYAQGMYVPDLSSFYSASGQLVTALDQLKPQTTTNYQIGTVWHGHSVSLDVDGYIINVDNKIGNCTTTGCDTTLLVNQGQVRYKGVEGQLSVMPIHGLTVFGNASYNQARSVQTDAQIGKAPFATAAAGFIFRKDGFRVSFDQKYTGPQYANDYNGSPGFRLYRIRPYSIGQFAISQTFEGGLKLGVTVNNVFNSRAVTQIATSITGAPTTNINGKSYQSGYGQLDQFNYLPPRSFLLTAGISFR</sequence>
<evidence type="ECO:0000256" key="10">
    <source>
        <dbReference type="ARBA" id="ARBA00023136"/>
    </source>
</evidence>
<dbReference type="EMBL" id="JXTP01000015">
    <property type="protein sequence ID" value="KIU29690.1"/>
    <property type="molecule type" value="Genomic_DNA"/>
</dbReference>
<feature type="signal peptide" evidence="14">
    <location>
        <begin position="1"/>
        <end position="24"/>
    </location>
</feature>
<evidence type="ECO:0000256" key="6">
    <source>
        <dbReference type="ARBA" id="ARBA00022729"/>
    </source>
</evidence>
<keyword evidence="4" id="KW-0410">Iron transport</keyword>